<dbReference type="SUPFAM" id="SSF57756">
    <property type="entry name" value="Retrovirus zinc finger-like domains"/>
    <property type="match status" value="1"/>
</dbReference>
<sequence length="556" mass="62602">MPRTKARVAKKKASAGHSEKFAKQQQAAWVNGTKDFELNTVRHDNFRICLEKDKQKKPHLTYAQITNDYHTRNAEFSTQARKLLNVNNITPWTSQVRGTKKKPSQRVRNKDKTEHVALTRSTTAKQSVKQKPEPQYALPSVTKAAKCHFLSQVLLATRAHRPEITLDNVLEWACEPSANPNGTKKTRRRLYDHLKTNMNPSASGNDACEAFLLDCMQSETQHRKSARHFLWQAAQSREDMRVDPLELERLAASSQSVTMNSKADPDDDLLEDGAGYADDEDLHEERASHSHTTDLEMDYEPDPAPLHGRRKQHEEHDSRTATWKSINANGQQLDNVKNTSSTPSAPVQFWQLSPEQQEQQTRYYNLEQPSDIVVCMACGKRGHTPDTCVILCEVCGEPRQPGASHPPCRKCLRCRVRGHYAEDCKRPSVIAGAIGDECDLCGRLGHAEGECSRLWWSGDYEVAPEDKVRAEDMLVQCYRCSGPHWGDDCPRLPEYIRKRVSFCNAWSAAEAARYIRDPTPEDTAPPPGSSSNGGSLPAYQLQILGDFGKARSCTNQ</sequence>
<evidence type="ECO:0000256" key="7">
    <source>
        <dbReference type="PROSITE-ProRule" id="PRU00047"/>
    </source>
</evidence>
<dbReference type="PROSITE" id="PS50158">
    <property type="entry name" value="ZF_CCHC"/>
    <property type="match status" value="1"/>
</dbReference>
<evidence type="ECO:0000256" key="5">
    <source>
        <dbReference type="ARBA" id="ARBA00022833"/>
    </source>
</evidence>
<evidence type="ECO:0000256" key="8">
    <source>
        <dbReference type="SAM" id="MobiDB-lite"/>
    </source>
</evidence>
<dbReference type="OrthoDB" id="7608935at2759"/>
<evidence type="ECO:0000256" key="2">
    <source>
        <dbReference type="ARBA" id="ARBA00022723"/>
    </source>
</evidence>
<dbReference type="GO" id="GO:0031499">
    <property type="term" value="C:TRAMP complex"/>
    <property type="evidence" value="ECO:0007669"/>
    <property type="project" value="TreeGrafter"/>
</dbReference>
<evidence type="ECO:0000256" key="1">
    <source>
        <dbReference type="ARBA" id="ARBA00004123"/>
    </source>
</evidence>
<feature type="region of interest" description="Disordered" evidence="8">
    <location>
        <begin position="517"/>
        <end position="537"/>
    </location>
</feature>
<evidence type="ECO:0000256" key="3">
    <source>
        <dbReference type="ARBA" id="ARBA00022737"/>
    </source>
</evidence>
<evidence type="ECO:0000259" key="9">
    <source>
        <dbReference type="PROSITE" id="PS50158"/>
    </source>
</evidence>
<keyword evidence="5" id="KW-0862">Zinc</keyword>
<dbReference type="InterPro" id="IPR051644">
    <property type="entry name" value="TRAMP_AT-DNA-binding"/>
</dbReference>
<dbReference type="GO" id="GO:0071035">
    <property type="term" value="P:nuclear polyadenylation-dependent rRNA catabolic process"/>
    <property type="evidence" value="ECO:0007669"/>
    <property type="project" value="TreeGrafter"/>
</dbReference>
<evidence type="ECO:0000313" key="11">
    <source>
        <dbReference type="Proteomes" id="UP000503462"/>
    </source>
</evidence>
<dbReference type="AlphaFoldDB" id="A0A6H0XIZ6"/>
<evidence type="ECO:0000256" key="4">
    <source>
        <dbReference type="ARBA" id="ARBA00022771"/>
    </source>
</evidence>
<dbReference type="GO" id="GO:0071039">
    <property type="term" value="P:nuclear polyadenylation-dependent CUT catabolic process"/>
    <property type="evidence" value="ECO:0007669"/>
    <property type="project" value="TreeGrafter"/>
</dbReference>
<evidence type="ECO:0000256" key="6">
    <source>
        <dbReference type="ARBA" id="ARBA00023242"/>
    </source>
</evidence>
<dbReference type="GO" id="GO:0071031">
    <property type="term" value="P:nuclear mRNA surveillance of mRNA 3'-end processing"/>
    <property type="evidence" value="ECO:0007669"/>
    <property type="project" value="TreeGrafter"/>
</dbReference>
<dbReference type="GO" id="GO:0071036">
    <property type="term" value="P:nuclear polyadenylation-dependent snoRNA catabolic process"/>
    <property type="evidence" value="ECO:0007669"/>
    <property type="project" value="TreeGrafter"/>
</dbReference>
<feature type="domain" description="CCHC-type" evidence="9">
    <location>
        <begin position="409"/>
        <end position="426"/>
    </location>
</feature>
<dbReference type="InterPro" id="IPR001878">
    <property type="entry name" value="Znf_CCHC"/>
</dbReference>
<accession>A0A6H0XIZ6</accession>
<feature type="compositionally biased region" description="Basic residues" evidence="8">
    <location>
        <begin position="1"/>
        <end position="14"/>
    </location>
</feature>
<protein>
    <recommendedName>
        <fullName evidence="9">CCHC-type domain-containing protein</fullName>
    </recommendedName>
</protein>
<dbReference type="EMBL" id="CP051139">
    <property type="protein sequence ID" value="QIW94617.1"/>
    <property type="molecule type" value="Genomic_DNA"/>
</dbReference>
<name>A0A6H0XIZ6_9PEZI</name>
<dbReference type="GO" id="GO:0071037">
    <property type="term" value="P:nuclear polyadenylation-dependent snRNA catabolic process"/>
    <property type="evidence" value="ECO:0007669"/>
    <property type="project" value="TreeGrafter"/>
</dbReference>
<keyword evidence="4 7" id="KW-0863">Zinc-finger</keyword>
<keyword evidence="6" id="KW-0539">Nucleus</keyword>
<dbReference type="PANTHER" id="PTHR46543:SF1">
    <property type="entry name" value="ZINC FINGER CCHC DOMAIN-CONTAINING PROTEIN 7"/>
    <property type="match status" value="1"/>
</dbReference>
<dbReference type="InterPro" id="IPR036875">
    <property type="entry name" value="Znf_CCHC_sf"/>
</dbReference>
<keyword evidence="11" id="KW-1185">Reference proteome</keyword>
<dbReference type="GO" id="GO:0003723">
    <property type="term" value="F:RNA binding"/>
    <property type="evidence" value="ECO:0007669"/>
    <property type="project" value="TreeGrafter"/>
</dbReference>
<evidence type="ECO:0000313" key="10">
    <source>
        <dbReference type="EMBL" id="QIW94617.1"/>
    </source>
</evidence>
<feature type="compositionally biased region" description="Polar residues" evidence="8">
    <location>
        <begin position="320"/>
        <end position="329"/>
    </location>
</feature>
<keyword evidence="2" id="KW-0479">Metal-binding</keyword>
<dbReference type="PANTHER" id="PTHR46543">
    <property type="entry name" value="ZINC FINGER CCHC DOMAIN-CONTAINING PROTEIN 7"/>
    <property type="match status" value="1"/>
</dbReference>
<keyword evidence="3" id="KW-0677">Repeat</keyword>
<dbReference type="Gene3D" id="4.10.60.10">
    <property type="entry name" value="Zinc finger, CCHC-type"/>
    <property type="match status" value="1"/>
</dbReference>
<dbReference type="SMART" id="SM00343">
    <property type="entry name" value="ZnF_C2HC"/>
    <property type="match status" value="4"/>
</dbReference>
<feature type="region of interest" description="Disordered" evidence="8">
    <location>
        <begin position="253"/>
        <end position="329"/>
    </location>
</feature>
<feature type="region of interest" description="Disordered" evidence="8">
    <location>
        <begin position="1"/>
        <end position="20"/>
    </location>
</feature>
<organism evidence="10 11">
    <name type="scientific">Peltaster fructicola</name>
    <dbReference type="NCBI Taxonomy" id="286661"/>
    <lineage>
        <taxon>Eukaryota</taxon>
        <taxon>Fungi</taxon>
        <taxon>Dikarya</taxon>
        <taxon>Ascomycota</taxon>
        <taxon>Pezizomycotina</taxon>
        <taxon>Dothideomycetes</taxon>
        <taxon>Dothideomycetes incertae sedis</taxon>
        <taxon>Peltaster</taxon>
    </lineage>
</organism>
<dbReference type="GO" id="GO:0071038">
    <property type="term" value="P:TRAMP-dependent tRNA surveillance pathway"/>
    <property type="evidence" value="ECO:0007669"/>
    <property type="project" value="TreeGrafter"/>
</dbReference>
<feature type="compositionally biased region" description="Basic and acidic residues" evidence="8">
    <location>
        <begin position="283"/>
        <end position="294"/>
    </location>
</feature>
<dbReference type="GO" id="GO:0008270">
    <property type="term" value="F:zinc ion binding"/>
    <property type="evidence" value="ECO:0007669"/>
    <property type="project" value="UniProtKB-KW"/>
</dbReference>
<comment type="subcellular location">
    <subcellularLocation>
        <location evidence="1">Nucleus</location>
    </subcellularLocation>
</comment>
<feature type="compositionally biased region" description="Acidic residues" evidence="8">
    <location>
        <begin position="265"/>
        <end position="282"/>
    </location>
</feature>
<gene>
    <name evidence="10" type="ORF">AMS68_000135</name>
</gene>
<dbReference type="Proteomes" id="UP000503462">
    <property type="component" value="Chromosome 1"/>
</dbReference>
<proteinExistence type="predicted"/>
<reference evidence="10 11" key="1">
    <citation type="journal article" date="2016" name="Sci. Rep.">
        <title>Peltaster fructicola genome reveals evolution from an invasive phytopathogen to an ectophytic parasite.</title>
        <authorList>
            <person name="Xu C."/>
            <person name="Chen H."/>
            <person name="Gleason M.L."/>
            <person name="Xu J.R."/>
            <person name="Liu H."/>
            <person name="Zhang R."/>
            <person name="Sun G."/>
        </authorList>
    </citation>
    <scope>NUCLEOTIDE SEQUENCE [LARGE SCALE GENOMIC DNA]</scope>
    <source>
        <strain evidence="10 11">LNHT1506</strain>
    </source>
</reference>